<comment type="similarity">
    <text evidence="6">Belongs to the major facilitator superfamily. Spinster (TC 2.A.1.49) family.</text>
</comment>
<dbReference type="InterPro" id="IPR011701">
    <property type="entry name" value="MFS"/>
</dbReference>
<keyword evidence="3 7" id="KW-0812">Transmembrane</keyword>
<dbReference type="InterPro" id="IPR020846">
    <property type="entry name" value="MFS_dom"/>
</dbReference>
<dbReference type="InterPro" id="IPR044770">
    <property type="entry name" value="MFS_spinster-like"/>
</dbReference>
<reference evidence="9" key="1">
    <citation type="submission" date="2015-04" db="EMBL/GenBank/DDBJ databases">
        <title>The genome sequence of the plant pathogenic Rhizarian Plasmodiophora brassicae reveals insights in its biotrophic life cycle and the origin of chitin synthesis.</title>
        <authorList>
            <person name="Schwelm A."/>
            <person name="Fogelqvist J."/>
            <person name="Knaust A."/>
            <person name="Julke S."/>
            <person name="Lilja T."/>
            <person name="Dhandapani V."/>
            <person name="Bonilla-Rosso G."/>
            <person name="Karlsson M."/>
            <person name="Shevchenko A."/>
            <person name="Choi S.R."/>
            <person name="Kim H.G."/>
            <person name="Park J.Y."/>
            <person name="Lim Y.P."/>
            <person name="Ludwig-Muller J."/>
            <person name="Dixelius C."/>
        </authorList>
    </citation>
    <scope>NUCLEOTIDE SEQUENCE</scope>
    <source>
        <tissue evidence="9">Potato root galls</tissue>
    </source>
</reference>
<dbReference type="GO" id="GO:0022857">
    <property type="term" value="F:transmembrane transporter activity"/>
    <property type="evidence" value="ECO:0007669"/>
    <property type="project" value="InterPro"/>
</dbReference>
<keyword evidence="5 7" id="KW-0472">Membrane</keyword>
<evidence type="ECO:0000256" key="7">
    <source>
        <dbReference type="SAM" id="Phobius"/>
    </source>
</evidence>
<name>A0A0H5RBA6_9EUKA</name>
<evidence type="ECO:0000256" key="4">
    <source>
        <dbReference type="ARBA" id="ARBA00022989"/>
    </source>
</evidence>
<feature type="transmembrane region" description="Helical" evidence="7">
    <location>
        <begin position="424"/>
        <end position="444"/>
    </location>
</feature>
<evidence type="ECO:0000259" key="8">
    <source>
        <dbReference type="PROSITE" id="PS50850"/>
    </source>
</evidence>
<dbReference type="AlphaFoldDB" id="A0A0H5RBA6"/>
<feature type="transmembrane region" description="Helical" evidence="7">
    <location>
        <begin position="90"/>
        <end position="116"/>
    </location>
</feature>
<feature type="transmembrane region" description="Helical" evidence="7">
    <location>
        <begin position="58"/>
        <end position="84"/>
    </location>
</feature>
<protein>
    <recommendedName>
        <fullName evidence="8">Major facilitator superfamily (MFS) profile domain-containing protein</fullName>
    </recommendedName>
</protein>
<evidence type="ECO:0000256" key="2">
    <source>
        <dbReference type="ARBA" id="ARBA00022448"/>
    </source>
</evidence>
<organism evidence="9">
    <name type="scientific">Spongospora subterranea</name>
    <dbReference type="NCBI Taxonomy" id="70186"/>
    <lineage>
        <taxon>Eukaryota</taxon>
        <taxon>Sar</taxon>
        <taxon>Rhizaria</taxon>
        <taxon>Endomyxa</taxon>
        <taxon>Phytomyxea</taxon>
        <taxon>Plasmodiophorida</taxon>
        <taxon>Plasmodiophoridae</taxon>
        <taxon>Spongospora</taxon>
    </lineage>
</organism>
<keyword evidence="2" id="KW-0813">Transport</keyword>
<dbReference type="PANTHER" id="PTHR23505:SF9">
    <property type="entry name" value="PROTEIN, PUTATIVE-RELATED"/>
    <property type="match status" value="1"/>
</dbReference>
<dbReference type="EMBL" id="HACM01010460">
    <property type="protein sequence ID" value="CRZ10902.1"/>
    <property type="molecule type" value="Transcribed_RNA"/>
</dbReference>
<sequence>MENVSEPGDRNETETGITESKVVLVFIIYLTVLVAINIDSGAIPSSLECIKRSVHLSYFGEGLLGALVFIGVAFSSIFAGSVFGSQNPKWVLTISVLFNGIASLSFAMATTTFALLASRTMVGVTQAFPIIYGPIYVDKFAPPNRSTLWMSLVYVCSPFGIMLGYAAGVYASKDVTSSNYNDTLWRYPLFAQGLLLCLLTPLLAVTPIRYLVGDNRFTVNGSTPDLESSCRNPPPEGHTLLLSNWASFRSLLTNGVFLWTTCNLTVLFFVVTGIQYWISLYLKEVCHTDVIQTGVAFIAISATAPTAGVLFGGWLIDYIGGYIGPQQTIKAMKTNAILGAIAIASALVLMSAGTLTTVMVLVFVLLFAGGATVPSCTGILVTCVPSHLQAHASSVSQLAFNVFGFALSTVVSGLIMQLTSSRLWGFRSVLLWSLWGIIAVALGYKSALRNLVSSREDDSQIRIPCDSAMMTPDAPSREEISCGSHSYPPFPAQPNLMMDLTYVLGPQ</sequence>
<evidence type="ECO:0000256" key="3">
    <source>
        <dbReference type="ARBA" id="ARBA00022692"/>
    </source>
</evidence>
<accession>A0A0H5RBA6</accession>
<comment type="subcellular location">
    <subcellularLocation>
        <location evidence="1">Membrane</location>
        <topology evidence="1">Multi-pass membrane protein</topology>
    </subcellularLocation>
</comment>
<evidence type="ECO:0000313" key="9">
    <source>
        <dbReference type="EMBL" id="CRZ10902.1"/>
    </source>
</evidence>
<dbReference type="Gene3D" id="1.20.1250.20">
    <property type="entry name" value="MFS general substrate transporter like domains"/>
    <property type="match status" value="1"/>
</dbReference>
<feature type="transmembrane region" description="Helical" evidence="7">
    <location>
        <begin position="290"/>
        <end position="316"/>
    </location>
</feature>
<dbReference type="PROSITE" id="PS50850">
    <property type="entry name" value="MFS"/>
    <property type="match status" value="1"/>
</dbReference>
<feature type="transmembrane region" description="Helical" evidence="7">
    <location>
        <begin position="148"/>
        <end position="170"/>
    </location>
</feature>
<feature type="transmembrane region" description="Helical" evidence="7">
    <location>
        <begin position="256"/>
        <end position="278"/>
    </location>
</feature>
<feature type="transmembrane region" description="Helical" evidence="7">
    <location>
        <begin position="20"/>
        <end position="38"/>
    </location>
</feature>
<feature type="transmembrane region" description="Helical" evidence="7">
    <location>
        <begin position="398"/>
        <end position="418"/>
    </location>
</feature>
<dbReference type="InterPro" id="IPR036259">
    <property type="entry name" value="MFS_trans_sf"/>
</dbReference>
<feature type="domain" description="Major facilitator superfamily (MFS) profile" evidence="8">
    <location>
        <begin position="25"/>
        <end position="451"/>
    </location>
</feature>
<dbReference type="Pfam" id="PF07690">
    <property type="entry name" value="MFS_1"/>
    <property type="match status" value="1"/>
</dbReference>
<evidence type="ECO:0000256" key="5">
    <source>
        <dbReference type="ARBA" id="ARBA00023136"/>
    </source>
</evidence>
<dbReference type="GO" id="GO:0016020">
    <property type="term" value="C:membrane"/>
    <property type="evidence" value="ECO:0007669"/>
    <property type="project" value="UniProtKB-SubCell"/>
</dbReference>
<feature type="transmembrane region" description="Helical" evidence="7">
    <location>
        <begin position="361"/>
        <end position="386"/>
    </location>
</feature>
<dbReference type="PANTHER" id="PTHR23505">
    <property type="entry name" value="SPINSTER"/>
    <property type="match status" value="1"/>
</dbReference>
<keyword evidence="4 7" id="KW-1133">Transmembrane helix</keyword>
<feature type="transmembrane region" description="Helical" evidence="7">
    <location>
        <begin position="190"/>
        <end position="212"/>
    </location>
</feature>
<evidence type="ECO:0000256" key="1">
    <source>
        <dbReference type="ARBA" id="ARBA00004141"/>
    </source>
</evidence>
<feature type="transmembrane region" description="Helical" evidence="7">
    <location>
        <begin position="336"/>
        <end position="355"/>
    </location>
</feature>
<dbReference type="SUPFAM" id="SSF103473">
    <property type="entry name" value="MFS general substrate transporter"/>
    <property type="match status" value="1"/>
</dbReference>
<proteinExistence type="inferred from homology"/>
<evidence type="ECO:0000256" key="6">
    <source>
        <dbReference type="ARBA" id="ARBA00024338"/>
    </source>
</evidence>